<dbReference type="AlphaFoldDB" id="A0A098S0P8"/>
<accession>A0A098S0P8</accession>
<gene>
    <name evidence="1" type="ORF">IX84_26920</name>
</gene>
<dbReference type="OrthoDB" id="1348257at2"/>
<dbReference type="Proteomes" id="UP000029736">
    <property type="component" value="Unassembled WGS sequence"/>
</dbReference>
<dbReference type="STRING" id="1524460.IX84_26920"/>
<evidence type="ECO:0000313" key="1">
    <source>
        <dbReference type="EMBL" id="KGE85706.1"/>
    </source>
</evidence>
<keyword evidence="2" id="KW-1185">Reference proteome</keyword>
<organism evidence="1 2">
    <name type="scientific">Phaeodactylibacter xiamenensis</name>
    <dbReference type="NCBI Taxonomy" id="1524460"/>
    <lineage>
        <taxon>Bacteria</taxon>
        <taxon>Pseudomonadati</taxon>
        <taxon>Bacteroidota</taxon>
        <taxon>Saprospiria</taxon>
        <taxon>Saprospirales</taxon>
        <taxon>Haliscomenobacteraceae</taxon>
        <taxon>Phaeodactylibacter</taxon>
    </lineage>
</organism>
<reference evidence="1 2" key="1">
    <citation type="journal article" date="2014" name="Int. J. Syst. Evol. Microbiol.">
        <title>Phaeodactylibacter xiamenensis gen. nov., sp. nov., a member of the family Saprospiraceae isolated from the marine alga Phaeodactylum tricornutum.</title>
        <authorList>
            <person name="Chen Z.Jr."/>
            <person name="Lei X."/>
            <person name="Lai Q."/>
            <person name="Li Y."/>
            <person name="Zhang B."/>
            <person name="Zhang J."/>
            <person name="Zhang H."/>
            <person name="Yang L."/>
            <person name="Zheng W."/>
            <person name="Tian Y."/>
            <person name="Yu Z."/>
            <person name="Xu H.Jr."/>
            <person name="Zheng T."/>
        </authorList>
    </citation>
    <scope>NUCLEOTIDE SEQUENCE [LARGE SCALE GENOMIC DNA]</scope>
    <source>
        <strain evidence="1 2">KD52</strain>
    </source>
</reference>
<comment type="caution">
    <text evidence="1">The sequence shown here is derived from an EMBL/GenBank/DDBJ whole genome shotgun (WGS) entry which is preliminary data.</text>
</comment>
<evidence type="ECO:0000313" key="2">
    <source>
        <dbReference type="Proteomes" id="UP000029736"/>
    </source>
</evidence>
<sequence>MAKRNTQNVKYRICDIKELEVYIPFLPEELKKDFEESKIDYGFTFDYFWNLSEDSFSVAIEVIYVYDKDGLNKEILRYIGEVEYNIQDLGKFIDTKRKIVKFTEEVLAILTGIAISTVRGMIATRTFGKFQSNFHVPILSPIRIVKDYLDQGQT</sequence>
<proteinExistence type="predicted"/>
<dbReference type="EMBL" id="JPOS01000084">
    <property type="protein sequence ID" value="KGE85706.1"/>
    <property type="molecule type" value="Genomic_DNA"/>
</dbReference>
<name>A0A098S0P8_9BACT</name>
<protein>
    <submittedName>
        <fullName evidence="1">Uncharacterized protein</fullName>
    </submittedName>
</protein>
<dbReference type="RefSeq" id="WP_044227815.1">
    <property type="nucleotide sequence ID" value="NZ_JBKAGJ010000003.1"/>
</dbReference>